<dbReference type="EMBL" id="JYDH01000810">
    <property type="protein sequence ID" value="KRY25651.1"/>
    <property type="molecule type" value="Genomic_DNA"/>
</dbReference>
<dbReference type="Proteomes" id="UP000054776">
    <property type="component" value="Unassembled WGS sequence"/>
</dbReference>
<dbReference type="InParanoid" id="A0A0V1AN64"/>
<comment type="caution">
    <text evidence="1">The sequence shown here is derived from an EMBL/GenBank/DDBJ whole genome shotgun (WGS) entry which is preliminary data.</text>
</comment>
<reference evidence="1 2" key="1">
    <citation type="submission" date="2015-01" db="EMBL/GenBank/DDBJ databases">
        <title>Evolution of Trichinella species and genotypes.</title>
        <authorList>
            <person name="Korhonen P.K."/>
            <person name="Edoardo P."/>
            <person name="Giuseppe L.R."/>
            <person name="Gasser R.B."/>
        </authorList>
    </citation>
    <scope>NUCLEOTIDE SEQUENCE [LARGE SCALE GENOMIC DNA]</scope>
    <source>
        <strain evidence="1">ISS3</strain>
    </source>
</reference>
<evidence type="ECO:0000313" key="1">
    <source>
        <dbReference type="EMBL" id="KRY25651.1"/>
    </source>
</evidence>
<gene>
    <name evidence="1" type="ORF">T01_9928</name>
</gene>
<dbReference type="AlphaFoldDB" id="A0A0V1AN64"/>
<organism evidence="1 2">
    <name type="scientific">Trichinella spiralis</name>
    <name type="common">Trichina worm</name>
    <dbReference type="NCBI Taxonomy" id="6334"/>
    <lineage>
        <taxon>Eukaryota</taxon>
        <taxon>Metazoa</taxon>
        <taxon>Ecdysozoa</taxon>
        <taxon>Nematoda</taxon>
        <taxon>Enoplea</taxon>
        <taxon>Dorylaimia</taxon>
        <taxon>Trichinellida</taxon>
        <taxon>Trichinellidae</taxon>
        <taxon>Trichinella</taxon>
    </lineage>
</organism>
<protein>
    <submittedName>
        <fullName evidence="1">Uncharacterized protein</fullName>
    </submittedName>
</protein>
<keyword evidence="2" id="KW-1185">Reference proteome</keyword>
<accession>A0A0V1AN64</accession>
<evidence type="ECO:0000313" key="2">
    <source>
        <dbReference type="Proteomes" id="UP000054776"/>
    </source>
</evidence>
<sequence>MSGQGNANGNQEYSSTTVDIHRLLDVDGSGHLKSILNRSKGAYRLLRDDTDCYVGSPERYMMS</sequence>
<proteinExistence type="predicted"/>
<name>A0A0V1AN64_TRISP</name>
<dbReference type="OrthoDB" id="5914732at2759"/>